<sequence length="362" mass="42845">MKVFCIDPFLLAYPRLSENTNNCSDQFENYINTLVQWGEFIDDNKERENFYISFITADVLAQVNGYPEWEELERIINHLNLSQIIQPHDIHTLINNIINLPCIEDKINIQEILFDNEQVQCHPCNYLLEREPIFQENYYRIAILECLLETLTDEQVIHKLLLTRHHTNNSQNIILKAEVLDYDLIDKSQGINLYKPYLVESELIYCINPEYISTLYDSVLEEIIDIWQNSTSETIYVNAIKRYIKDANSKLEQPKAENDIVSWSFGTKFVETIKNLGFANEDRKIKMLLRSCAETILEENLSDTHWLRTGKGAKTAQRERNDKAKAWRRDIDYEYHLHYWKRTNNKIEFASIVIHNDMKIPE</sequence>
<keyword evidence="2" id="KW-1185">Reference proteome</keyword>
<protein>
    <submittedName>
        <fullName evidence="1">Uncharacterized protein</fullName>
    </submittedName>
</protein>
<proteinExistence type="predicted"/>
<accession>A0ABU5UBJ4</accession>
<dbReference type="EMBL" id="JAYGHG010000003">
    <property type="protein sequence ID" value="MEA5580326.1"/>
    <property type="molecule type" value="Genomic_DNA"/>
</dbReference>
<reference evidence="1 2" key="1">
    <citation type="submission" date="2023-12" db="EMBL/GenBank/DDBJ databases">
        <title>Baltic Sea Cyanobacteria.</title>
        <authorList>
            <person name="Delbaje E."/>
            <person name="Fewer D.P."/>
            <person name="Shishido T.K."/>
        </authorList>
    </citation>
    <scope>NUCLEOTIDE SEQUENCE [LARGE SCALE GENOMIC DNA]</scope>
    <source>
        <strain evidence="1 2">UHCC-0300</strain>
    </source>
</reference>
<evidence type="ECO:0000313" key="1">
    <source>
        <dbReference type="EMBL" id="MEA5580326.1"/>
    </source>
</evidence>
<organism evidence="1 2">
    <name type="scientific">Nodularia harveyana UHCC-0300</name>
    <dbReference type="NCBI Taxonomy" id="2974287"/>
    <lineage>
        <taxon>Bacteria</taxon>
        <taxon>Bacillati</taxon>
        <taxon>Cyanobacteriota</taxon>
        <taxon>Cyanophyceae</taxon>
        <taxon>Nostocales</taxon>
        <taxon>Nodulariaceae</taxon>
        <taxon>Nodularia</taxon>
    </lineage>
</organism>
<gene>
    <name evidence="1" type="ORF">VB620_03105</name>
</gene>
<dbReference type="RefSeq" id="WP_323194670.1">
    <property type="nucleotide sequence ID" value="NZ_JAYGHG010000003.1"/>
</dbReference>
<evidence type="ECO:0000313" key="2">
    <source>
        <dbReference type="Proteomes" id="UP001302120"/>
    </source>
</evidence>
<dbReference type="Proteomes" id="UP001302120">
    <property type="component" value="Unassembled WGS sequence"/>
</dbReference>
<name>A0ABU5UBJ4_9CYAN</name>
<comment type="caution">
    <text evidence="1">The sequence shown here is derived from an EMBL/GenBank/DDBJ whole genome shotgun (WGS) entry which is preliminary data.</text>
</comment>